<dbReference type="Pfam" id="PF07719">
    <property type="entry name" value="TPR_2"/>
    <property type="match status" value="1"/>
</dbReference>
<keyword evidence="5" id="KW-1185">Reference proteome</keyword>
<dbReference type="Gene3D" id="1.25.40.10">
    <property type="entry name" value="Tetratricopeptide repeat domain"/>
    <property type="match status" value="1"/>
</dbReference>
<dbReference type="InterPro" id="IPR011990">
    <property type="entry name" value="TPR-like_helical_dom_sf"/>
</dbReference>
<protein>
    <submittedName>
        <fullName evidence="4">Uncharacterized protein</fullName>
    </submittedName>
</protein>
<keyword evidence="2 3" id="KW-0802">TPR repeat</keyword>
<dbReference type="SUPFAM" id="SSF48452">
    <property type="entry name" value="TPR-like"/>
    <property type="match status" value="1"/>
</dbReference>
<proteinExistence type="predicted"/>
<evidence type="ECO:0000313" key="5">
    <source>
        <dbReference type="Proteomes" id="UP001153148"/>
    </source>
</evidence>
<dbReference type="InterPro" id="IPR013105">
    <property type="entry name" value="TPR_2"/>
</dbReference>
<evidence type="ECO:0000256" key="3">
    <source>
        <dbReference type="PROSITE-ProRule" id="PRU00339"/>
    </source>
</evidence>
<evidence type="ECO:0000256" key="1">
    <source>
        <dbReference type="ARBA" id="ARBA00022737"/>
    </source>
</evidence>
<dbReference type="PANTHER" id="PTHR11242">
    <property type="entry name" value="ARYL HYDROCARBON RECEPTOR INTERACTING PROTEIN RELATED"/>
    <property type="match status" value="1"/>
</dbReference>
<dbReference type="PANTHER" id="PTHR11242:SF0">
    <property type="entry name" value="TPR_REGION DOMAIN-CONTAINING PROTEIN"/>
    <property type="match status" value="1"/>
</dbReference>
<sequence length="176" mass="20426">MPSNEHVVLVNGCVKVDLVEGVEEVVTNIKDSGNYYFSIKNYTDANRKYKKAIRYIDWCKTQSDKINSYDEMKLSEIKLVCLLNQAAVKLKMNLFREALYLCDKGLLIDGKCAKAFYRRGQARIGLNDYEMALKDLKTALLLVPNNKSIKLEIISLRNRMRNYLLLEKARFEKMLK</sequence>
<dbReference type="Proteomes" id="UP001153148">
    <property type="component" value="Unassembled WGS sequence"/>
</dbReference>
<evidence type="ECO:0000256" key="2">
    <source>
        <dbReference type="ARBA" id="ARBA00022803"/>
    </source>
</evidence>
<evidence type="ECO:0000313" key="4">
    <source>
        <dbReference type="EMBL" id="CAG2060708.1"/>
    </source>
</evidence>
<reference evidence="4" key="1">
    <citation type="submission" date="2021-03" db="EMBL/GenBank/DDBJ databases">
        <authorList>
            <person name="Tran Van P."/>
        </authorList>
    </citation>
    <scope>NUCLEOTIDE SEQUENCE</scope>
</reference>
<gene>
    <name evidence="4" type="ORF">TPAB3V08_LOCUS7664</name>
</gene>
<dbReference type="EMBL" id="CAJPIN010013265">
    <property type="protein sequence ID" value="CAG2060708.1"/>
    <property type="molecule type" value="Genomic_DNA"/>
</dbReference>
<feature type="repeat" description="TPR" evidence="3">
    <location>
        <begin position="113"/>
        <end position="146"/>
    </location>
</feature>
<comment type="caution">
    <text evidence="4">The sequence shown here is derived from an EMBL/GenBank/DDBJ whole genome shotgun (WGS) entry which is preliminary data.</text>
</comment>
<keyword evidence="1" id="KW-0677">Repeat</keyword>
<dbReference type="SMART" id="SM00028">
    <property type="entry name" value="TPR"/>
    <property type="match status" value="2"/>
</dbReference>
<name>A0ABN7P5K6_TIMPD</name>
<organism evidence="4 5">
    <name type="scientific">Timema podura</name>
    <name type="common">Walking stick</name>
    <dbReference type="NCBI Taxonomy" id="61482"/>
    <lineage>
        <taxon>Eukaryota</taxon>
        <taxon>Metazoa</taxon>
        <taxon>Ecdysozoa</taxon>
        <taxon>Arthropoda</taxon>
        <taxon>Hexapoda</taxon>
        <taxon>Insecta</taxon>
        <taxon>Pterygota</taxon>
        <taxon>Neoptera</taxon>
        <taxon>Polyneoptera</taxon>
        <taxon>Phasmatodea</taxon>
        <taxon>Timematodea</taxon>
        <taxon>Timematoidea</taxon>
        <taxon>Timematidae</taxon>
        <taxon>Timema</taxon>
    </lineage>
</organism>
<dbReference type="PROSITE" id="PS50005">
    <property type="entry name" value="TPR"/>
    <property type="match status" value="1"/>
</dbReference>
<dbReference type="InterPro" id="IPR039663">
    <property type="entry name" value="AIP/AIPL1/TTC9"/>
</dbReference>
<dbReference type="InterPro" id="IPR019734">
    <property type="entry name" value="TPR_rpt"/>
</dbReference>
<accession>A0ABN7P5K6</accession>